<evidence type="ECO:0000313" key="1">
    <source>
        <dbReference type="EMBL" id="MCI3277643.1"/>
    </source>
</evidence>
<gene>
    <name evidence="1" type="ORF">MQP27_41895</name>
</gene>
<dbReference type="RefSeq" id="WP_242775489.1">
    <property type="nucleotide sequence ID" value="NZ_JALDAY010000015.1"/>
</dbReference>
<comment type="caution">
    <text evidence="1">The sequence shown here is derived from an EMBL/GenBank/DDBJ whole genome shotgun (WGS) entry which is preliminary data.</text>
</comment>
<organism evidence="1 2">
    <name type="scientific">Streptomyces cylindrosporus</name>
    <dbReference type="NCBI Taxonomy" id="2927583"/>
    <lineage>
        <taxon>Bacteria</taxon>
        <taxon>Bacillati</taxon>
        <taxon>Actinomycetota</taxon>
        <taxon>Actinomycetes</taxon>
        <taxon>Kitasatosporales</taxon>
        <taxon>Streptomycetaceae</taxon>
        <taxon>Streptomyces</taxon>
    </lineage>
</organism>
<protein>
    <submittedName>
        <fullName evidence="1">Uncharacterized protein</fullName>
    </submittedName>
</protein>
<name>A0ABS9YK46_9ACTN</name>
<keyword evidence="2" id="KW-1185">Reference proteome</keyword>
<sequence length="96" mass="10035">MSAAVSVSTAGTPVNPTSDVVEFAFTTGIAKPASGDWKTGSWDGTEPRAPDGAYLARCLVGPGGTVELPVGQYTMWIRITDNPEVPVIPFGLLRIT</sequence>
<evidence type="ECO:0000313" key="2">
    <source>
        <dbReference type="Proteomes" id="UP001165269"/>
    </source>
</evidence>
<dbReference type="EMBL" id="JALDAY010000015">
    <property type="protein sequence ID" value="MCI3277643.1"/>
    <property type="molecule type" value="Genomic_DNA"/>
</dbReference>
<dbReference type="Proteomes" id="UP001165269">
    <property type="component" value="Unassembled WGS sequence"/>
</dbReference>
<proteinExistence type="predicted"/>
<reference evidence="1" key="1">
    <citation type="submission" date="2022-03" db="EMBL/GenBank/DDBJ databases">
        <title>Streptomyces 7R015 and 7R016 isolated from Barleria lupulina in Thailand.</title>
        <authorList>
            <person name="Kanchanasin P."/>
            <person name="Phongsopitanun W."/>
            <person name="Tanasupawat S."/>
        </authorList>
    </citation>
    <scope>NUCLEOTIDE SEQUENCE</scope>
    <source>
        <strain evidence="1">7R015</strain>
    </source>
</reference>
<accession>A0ABS9YK46</accession>